<dbReference type="Pfam" id="PF00293">
    <property type="entry name" value="NUDIX"/>
    <property type="match status" value="1"/>
</dbReference>
<proteinExistence type="inferred from homology"/>
<accession>V9W6E3</accession>
<keyword evidence="3" id="KW-0378">Hydrolase</keyword>
<gene>
    <name evidence="3" type="ORF">ERIC2_c28130</name>
</gene>
<dbReference type="AlphaFoldDB" id="V9W6E3"/>
<dbReference type="PANTHER" id="PTHR43736:SF1">
    <property type="entry name" value="DIHYDRONEOPTERIN TRIPHOSPHATE DIPHOSPHATASE"/>
    <property type="match status" value="1"/>
</dbReference>
<evidence type="ECO:0000259" key="2">
    <source>
        <dbReference type="PROSITE" id="PS51462"/>
    </source>
</evidence>
<evidence type="ECO:0000313" key="4">
    <source>
        <dbReference type="Proteomes" id="UP000029431"/>
    </source>
</evidence>
<dbReference type="PROSITE" id="PS51462">
    <property type="entry name" value="NUDIX"/>
    <property type="match status" value="1"/>
</dbReference>
<evidence type="ECO:0000256" key="1">
    <source>
        <dbReference type="ARBA" id="ARBA00005582"/>
    </source>
</evidence>
<dbReference type="eggNOG" id="COG1051">
    <property type="taxonomic scope" value="Bacteria"/>
</dbReference>
<dbReference type="HOGENOM" id="CLU_133227_0_0_9"/>
<dbReference type="PATRIC" id="fig|697284.3.peg.2661"/>
<protein>
    <submittedName>
        <fullName evidence="3">Hydrolase, NUDIX family</fullName>
    </submittedName>
</protein>
<dbReference type="EMBL" id="CP003355">
    <property type="protein sequence ID" value="AHD06596.1"/>
    <property type="molecule type" value="Genomic_DNA"/>
</dbReference>
<keyword evidence="4" id="KW-1185">Reference proteome</keyword>
<dbReference type="InterPro" id="IPR000086">
    <property type="entry name" value="NUDIX_hydrolase_dom"/>
</dbReference>
<organism evidence="3 4">
    <name type="scientific">Paenibacillus larvae subsp. larvae DSM 25430</name>
    <dbReference type="NCBI Taxonomy" id="697284"/>
    <lineage>
        <taxon>Bacteria</taxon>
        <taxon>Bacillati</taxon>
        <taxon>Bacillota</taxon>
        <taxon>Bacilli</taxon>
        <taxon>Bacillales</taxon>
        <taxon>Paenibacillaceae</taxon>
        <taxon>Paenibacillus</taxon>
    </lineage>
</organism>
<feature type="domain" description="Nudix hydrolase" evidence="2">
    <location>
        <begin position="6"/>
        <end position="149"/>
    </location>
</feature>
<sequence length="171" mass="19938">MPLLIALRLLAAAMLFNKQGDLLMMKRSPSRTLSPGMWGAVGGHVEPGEIRNPRAACLREIQEETGIEENQIKQFRLQYILIRLNQQELRQQFFYAGLTDAVPSITTEEGDLFWIPRNKVFVREIPFVYKEMLKHYWKHGPSPYLWLGTARRKADKTAYMEWTPLQDPLYT</sequence>
<dbReference type="KEGG" id="plv:ERIC2_c28130"/>
<evidence type="ECO:0000313" key="3">
    <source>
        <dbReference type="EMBL" id="AHD06596.1"/>
    </source>
</evidence>
<dbReference type="GO" id="GO:0016787">
    <property type="term" value="F:hydrolase activity"/>
    <property type="evidence" value="ECO:0007669"/>
    <property type="project" value="UniProtKB-KW"/>
</dbReference>
<name>V9W6E3_9BACL</name>
<dbReference type="Gene3D" id="3.90.79.10">
    <property type="entry name" value="Nucleoside Triphosphate Pyrophosphohydrolase"/>
    <property type="match status" value="1"/>
</dbReference>
<dbReference type="Proteomes" id="UP000029431">
    <property type="component" value="Chromosome"/>
</dbReference>
<reference evidence="3 4" key="1">
    <citation type="journal article" date="2014" name="PLoS ONE">
        <title>How to Kill the Honey Bee Larva: Genomic Potential and Virulence Mechanisms of Paenibacillus larvae.</title>
        <authorList>
            <person name="Djukic M."/>
            <person name="Brzuszkiewicz E."/>
            <person name="Funfhaus A."/>
            <person name="Voss J."/>
            <person name="Gollnow K."/>
            <person name="Poppinga L."/>
            <person name="Liesegang H."/>
            <person name="Garcia-Gonzalez E."/>
            <person name="Genersch E."/>
            <person name="Daniel R."/>
        </authorList>
    </citation>
    <scope>NUCLEOTIDE SEQUENCE [LARGE SCALE GENOMIC DNA]</scope>
    <source>
        <strain evidence="3 4">DSM 25430</strain>
    </source>
</reference>
<dbReference type="SUPFAM" id="SSF55811">
    <property type="entry name" value="Nudix"/>
    <property type="match status" value="1"/>
</dbReference>
<dbReference type="InterPro" id="IPR015797">
    <property type="entry name" value="NUDIX_hydrolase-like_dom_sf"/>
</dbReference>
<dbReference type="PANTHER" id="PTHR43736">
    <property type="entry name" value="ADP-RIBOSE PYROPHOSPHATASE"/>
    <property type="match status" value="1"/>
</dbReference>
<comment type="similarity">
    <text evidence="1">Belongs to the Nudix hydrolase family.</text>
</comment>